<evidence type="ECO:0000313" key="1">
    <source>
        <dbReference type="EMBL" id="KAL5103660.1"/>
    </source>
</evidence>
<proteinExistence type="predicted"/>
<evidence type="ECO:0000313" key="2">
    <source>
        <dbReference type="Proteomes" id="UP001651158"/>
    </source>
</evidence>
<keyword evidence="2" id="KW-1185">Reference proteome</keyword>
<name>A0ABR4Q2R9_9CEST</name>
<dbReference type="EMBL" id="JAKROA010000016">
    <property type="protein sequence ID" value="KAL5103660.1"/>
    <property type="molecule type" value="Genomic_DNA"/>
</dbReference>
<organism evidence="1 2">
    <name type="scientific">Taenia crassiceps</name>
    <dbReference type="NCBI Taxonomy" id="6207"/>
    <lineage>
        <taxon>Eukaryota</taxon>
        <taxon>Metazoa</taxon>
        <taxon>Spiralia</taxon>
        <taxon>Lophotrochozoa</taxon>
        <taxon>Platyhelminthes</taxon>
        <taxon>Cestoda</taxon>
        <taxon>Eucestoda</taxon>
        <taxon>Cyclophyllidea</taxon>
        <taxon>Taeniidae</taxon>
        <taxon>Taenia</taxon>
    </lineage>
</organism>
<accession>A0ABR4Q2R9</accession>
<protein>
    <submittedName>
        <fullName evidence="1">Uncharacterized protein</fullName>
    </submittedName>
</protein>
<comment type="caution">
    <text evidence="1">The sequence shown here is derived from an EMBL/GenBank/DDBJ whole genome shotgun (WGS) entry which is preliminary data.</text>
</comment>
<gene>
    <name evidence="1" type="ORF">TcWFU_002265</name>
</gene>
<dbReference type="Proteomes" id="UP001651158">
    <property type="component" value="Unassembled WGS sequence"/>
</dbReference>
<reference evidence="1 2" key="1">
    <citation type="journal article" date="2022" name="Front. Cell. Infect. Microbiol.">
        <title>The Genomes of Two Strains of Taenia crassiceps the Animal Model for the Study of Human Cysticercosis.</title>
        <authorList>
            <person name="Bobes R.J."/>
            <person name="Estrada K."/>
            <person name="Rios-Valencia D.G."/>
            <person name="Calderon-Gallegos A."/>
            <person name="de la Torre P."/>
            <person name="Carrero J.C."/>
            <person name="Sanchez-Flores A."/>
            <person name="Laclette J.P."/>
        </authorList>
    </citation>
    <scope>NUCLEOTIDE SEQUENCE [LARGE SCALE GENOMIC DNA]</scope>
    <source>
        <strain evidence="1">WFUcys</strain>
    </source>
</reference>
<sequence>MDATSADLARVAIVAPEREPLNNKTAIILKEIPCCLLEGVQPSGTPLTRGAGHLKKSQFHNGEEMSALISSSLRPLHASSVHWQSRLCSPCNRPQHLTSASPRRPAQSSILCSGAC</sequence>